<name>A0A0H5QW87_9EUKA</name>
<proteinExistence type="predicted"/>
<organism evidence="1">
    <name type="scientific">Spongospora subterranea</name>
    <dbReference type="NCBI Taxonomy" id="70186"/>
    <lineage>
        <taxon>Eukaryota</taxon>
        <taxon>Sar</taxon>
        <taxon>Rhizaria</taxon>
        <taxon>Endomyxa</taxon>
        <taxon>Phytomyxea</taxon>
        <taxon>Plasmodiophorida</taxon>
        <taxon>Plasmodiophoridae</taxon>
        <taxon>Spongospora</taxon>
    </lineage>
</organism>
<reference evidence="1" key="1">
    <citation type="submission" date="2015-04" db="EMBL/GenBank/DDBJ databases">
        <title>The genome sequence of the plant pathogenic Rhizarian Plasmodiophora brassicae reveals insights in its biotrophic life cycle and the origin of chitin synthesis.</title>
        <authorList>
            <person name="Schwelm A."/>
            <person name="Fogelqvist J."/>
            <person name="Knaust A."/>
            <person name="Julke S."/>
            <person name="Lilja T."/>
            <person name="Dhandapani V."/>
            <person name="Bonilla-Rosso G."/>
            <person name="Karlsson M."/>
            <person name="Shevchenko A."/>
            <person name="Choi S.R."/>
            <person name="Kim H.G."/>
            <person name="Park J.Y."/>
            <person name="Lim Y.P."/>
            <person name="Ludwig-Muller J."/>
            <person name="Dixelius C."/>
        </authorList>
    </citation>
    <scope>NUCLEOTIDE SEQUENCE</scope>
    <source>
        <tissue evidence="1">Potato root galls</tissue>
    </source>
</reference>
<dbReference type="AlphaFoldDB" id="A0A0H5QW87"/>
<dbReference type="EMBL" id="HACM01005575">
    <property type="protein sequence ID" value="CRZ06017.1"/>
    <property type="molecule type" value="Transcribed_RNA"/>
</dbReference>
<protein>
    <submittedName>
        <fullName evidence="1">Uncharacterized protein</fullName>
    </submittedName>
</protein>
<evidence type="ECO:0000313" key="1">
    <source>
        <dbReference type="EMBL" id="CRZ06017.1"/>
    </source>
</evidence>
<accession>A0A0H5QW87</accession>
<sequence>SKSLYSLSTPKFHPNPNQKKNKNIYIFVLCHSLVSPKEEILSSYFLQEQEKEEEEEAWILCYVTVEMKNKKRELDQHCYKCFQWGKERKNSQYLVLHWMHKVQTKMQRIGVVVGSKGW</sequence>
<feature type="non-terminal residue" evidence="1">
    <location>
        <position position="1"/>
    </location>
</feature>